<organism evidence="2 3">
    <name type="scientific">Citrus clementina</name>
    <name type="common">Clementine</name>
    <name type="synonym">Citrus deliciosa x Citrus sinensis</name>
    <dbReference type="NCBI Taxonomy" id="85681"/>
    <lineage>
        <taxon>Eukaryota</taxon>
        <taxon>Viridiplantae</taxon>
        <taxon>Streptophyta</taxon>
        <taxon>Embryophyta</taxon>
        <taxon>Tracheophyta</taxon>
        <taxon>Spermatophyta</taxon>
        <taxon>Magnoliopsida</taxon>
        <taxon>eudicotyledons</taxon>
        <taxon>Gunneridae</taxon>
        <taxon>Pentapetalae</taxon>
        <taxon>rosids</taxon>
        <taxon>malvids</taxon>
        <taxon>Sapindales</taxon>
        <taxon>Rutaceae</taxon>
        <taxon>Aurantioideae</taxon>
        <taxon>Citrus</taxon>
    </lineage>
</organism>
<proteinExistence type="predicted"/>
<dbReference type="EMBL" id="KI536861">
    <property type="protein sequence ID" value="ESR43519.1"/>
    <property type="molecule type" value="Genomic_DNA"/>
</dbReference>
<accession>V4UV04</accession>
<sequence>MVVPGAYCMVTKLPDRFLFLNFLSLKFFFKFGEKIEFGMRGHRAARHRQTQTQLSSCTKPGRTYSKTRPDARSWHT</sequence>
<dbReference type="KEGG" id="cic:CICLE_v10013250mg"/>
<feature type="region of interest" description="Disordered" evidence="1">
    <location>
        <begin position="42"/>
        <end position="76"/>
    </location>
</feature>
<gene>
    <name evidence="2" type="ORF">CICLE_v10013250mg</name>
</gene>
<feature type="compositionally biased region" description="Basic and acidic residues" evidence="1">
    <location>
        <begin position="67"/>
        <end position="76"/>
    </location>
</feature>
<evidence type="ECO:0000256" key="1">
    <source>
        <dbReference type="SAM" id="MobiDB-lite"/>
    </source>
</evidence>
<evidence type="ECO:0000313" key="3">
    <source>
        <dbReference type="Proteomes" id="UP000030687"/>
    </source>
</evidence>
<dbReference type="Proteomes" id="UP000030687">
    <property type="component" value="Unassembled WGS sequence"/>
</dbReference>
<dbReference type="Gramene" id="ESR43519">
    <property type="protein sequence ID" value="ESR43519"/>
    <property type="gene ID" value="CICLE_v10013250mg"/>
</dbReference>
<keyword evidence="3" id="KW-1185">Reference proteome</keyword>
<dbReference type="AlphaFoldDB" id="V4UV04"/>
<name>V4UV04_CITCL</name>
<reference evidence="2 3" key="1">
    <citation type="submission" date="2013-10" db="EMBL/GenBank/DDBJ databases">
        <authorList>
            <consortium name="International Citrus Genome Consortium"/>
            <person name="Jenkins J."/>
            <person name="Schmutz J."/>
            <person name="Prochnik S."/>
            <person name="Rokhsar D."/>
            <person name="Gmitter F."/>
            <person name="Ollitrault P."/>
            <person name="Machado M."/>
            <person name="Talon M."/>
            <person name="Wincker P."/>
            <person name="Jaillon O."/>
            <person name="Morgante M."/>
        </authorList>
    </citation>
    <scope>NUCLEOTIDE SEQUENCE</scope>
    <source>
        <strain evidence="3">cv. Clemenules</strain>
    </source>
</reference>
<protein>
    <submittedName>
        <fullName evidence="2">Uncharacterized protein</fullName>
    </submittedName>
</protein>
<dbReference type="InParanoid" id="V4UV04"/>
<evidence type="ECO:0000313" key="2">
    <source>
        <dbReference type="EMBL" id="ESR43519.1"/>
    </source>
</evidence>